<dbReference type="AlphaFoldDB" id="A0A2T3Z5G8"/>
<dbReference type="EMBL" id="KZ679263">
    <property type="protein sequence ID" value="PTB40035.1"/>
    <property type="molecule type" value="Genomic_DNA"/>
</dbReference>
<feature type="compositionally biased region" description="Basic and acidic residues" evidence="1">
    <location>
        <begin position="389"/>
        <end position="400"/>
    </location>
</feature>
<dbReference type="InterPro" id="IPR009060">
    <property type="entry name" value="UBA-like_sf"/>
</dbReference>
<accession>A0A2T3Z5G8</accession>
<dbReference type="PROSITE" id="PS51140">
    <property type="entry name" value="CUE"/>
    <property type="match status" value="1"/>
</dbReference>
<dbReference type="SUPFAM" id="SSF46934">
    <property type="entry name" value="UBA-like"/>
    <property type="match status" value="1"/>
</dbReference>
<dbReference type="PANTHER" id="PTHR16461:SF5">
    <property type="entry name" value="TOLL-INTERACTING PROTEIN"/>
    <property type="match status" value="1"/>
</dbReference>
<dbReference type="GO" id="GO:0006511">
    <property type="term" value="P:ubiquitin-dependent protein catabolic process"/>
    <property type="evidence" value="ECO:0007669"/>
    <property type="project" value="TreeGrafter"/>
</dbReference>
<dbReference type="FunFam" id="1.10.8.10:FF:000064">
    <property type="entry name" value="Similar to CUE domain-containing protein"/>
    <property type="match status" value="1"/>
</dbReference>
<dbReference type="OrthoDB" id="9942608at2759"/>
<feature type="compositionally biased region" description="Basic and acidic residues" evidence="1">
    <location>
        <begin position="175"/>
        <end position="184"/>
    </location>
</feature>
<evidence type="ECO:0000259" key="2">
    <source>
        <dbReference type="PROSITE" id="PS51140"/>
    </source>
</evidence>
<dbReference type="GO" id="GO:0031624">
    <property type="term" value="F:ubiquitin conjugating enzyme binding"/>
    <property type="evidence" value="ECO:0007669"/>
    <property type="project" value="TreeGrafter"/>
</dbReference>
<dbReference type="PANTHER" id="PTHR16461">
    <property type="entry name" value="TOLL-INTERACTING PROTEIN"/>
    <property type="match status" value="1"/>
</dbReference>
<feature type="compositionally biased region" description="Basic and acidic residues" evidence="1">
    <location>
        <begin position="291"/>
        <end position="307"/>
    </location>
</feature>
<feature type="compositionally biased region" description="Low complexity" evidence="1">
    <location>
        <begin position="157"/>
        <end position="169"/>
    </location>
</feature>
<evidence type="ECO:0000256" key="1">
    <source>
        <dbReference type="SAM" id="MobiDB-lite"/>
    </source>
</evidence>
<organism evidence="3 4">
    <name type="scientific">Trichoderma asperellum (strain ATCC 204424 / CBS 433.97 / NBRC 101777)</name>
    <dbReference type="NCBI Taxonomy" id="1042311"/>
    <lineage>
        <taxon>Eukaryota</taxon>
        <taxon>Fungi</taxon>
        <taxon>Dikarya</taxon>
        <taxon>Ascomycota</taxon>
        <taxon>Pezizomycotina</taxon>
        <taxon>Sordariomycetes</taxon>
        <taxon>Hypocreomycetidae</taxon>
        <taxon>Hypocreales</taxon>
        <taxon>Hypocreaceae</taxon>
        <taxon>Trichoderma</taxon>
    </lineage>
</organism>
<evidence type="ECO:0000313" key="4">
    <source>
        <dbReference type="Proteomes" id="UP000240493"/>
    </source>
</evidence>
<sequence>MSAPVDTSKVTDSGAESPTTAQPLDMSDDEVQESGITGDGTVSPMLGSRQSSEGPTPPPKPPRPMTEAQKNQITLKEAFPTVDDNVIKAVLRASGGQVEPAFNALLEMTDPEAVLNEPQEVPPQQPPRPSRSQIEADELYARQLAEHYDNVGAYEARTSNRGGNGRTRSQPGYEGEEREHSFIDDDLPIIRENLRQGFVETQSKVNGWISMMKKKIEENFDESDDAHRSDGPQYRHGGPSNRSTDYDADPQVLSDDFAGMKFSSDGTPAHNIRPMANTGVYRPPPSASPRPEGRRVGFKDEPEEIKMYDASPKLSPKGETPGATGAKASKWQPLSSVEPDPITDNDPFSLGDSEDEGETKEKPKDGKLDDAERLKKAAAEAMADSLVDPAKEGDSSAKKS</sequence>
<dbReference type="Gene3D" id="1.10.8.10">
    <property type="entry name" value="DNA helicase RuvA subunit, C-terminal domain"/>
    <property type="match status" value="1"/>
</dbReference>
<dbReference type="CDD" id="cd14372">
    <property type="entry name" value="CUE_Cue5p_like"/>
    <property type="match status" value="1"/>
</dbReference>
<feature type="region of interest" description="Disordered" evidence="1">
    <location>
        <begin position="147"/>
        <end position="184"/>
    </location>
</feature>
<dbReference type="GO" id="GO:0043130">
    <property type="term" value="F:ubiquitin binding"/>
    <property type="evidence" value="ECO:0007669"/>
    <property type="project" value="InterPro"/>
</dbReference>
<reference evidence="3 4" key="1">
    <citation type="submission" date="2016-07" db="EMBL/GenBank/DDBJ databases">
        <title>Multiple horizontal gene transfer events from other fungi enriched the ability of initially mycotrophic Trichoderma (Ascomycota) to feed on dead plant biomass.</title>
        <authorList>
            <consortium name="DOE Joint Genome Institute"/>
            <person name="Aerts A."/>
            <person name="Atanasova L."/>
            <person name="Chenthamara K."/>
            <person name="Zhang J."/>
            <person name="Grujic M."/>
            <person name="Henrissat B."/>
            <person name="Kuo A."/>
            <person name="Salamov A."/>
            <person name="Lipzen A."/>
            <person name="Labutti K."/>
            <person name="Barry K."/>
            <person name="Miao Y."/>
            <person name="Rahimi M.J."/>
            <person name="Shen Q."/>
            <person name="Grigoriev I.V."/>
            <person name="Kubicek C.P."/>
            <person name="Druzhinina I.S."/>
        </authorList>
    </citation>
    <scope>NUCLEOTIDE SEQUENCE [LARGE SCALE GENOMIC DNA]</scope>
    <source>
        <strain evidence="3 4">CBS 433.97</strain>
    </source>
</reference>
<feature type="region of interest" description="Disordered" evidence="1">
    <location>
        <begin position="109"/>
        <end position="135"/>
    </location>
</feature>
<feature type="compositionally biased region" description="Polar residues" evidence="1">
    <location>
        <begin position="8"/>
        <end position="22"/>
    </location>
</feature>
<feature type="region of interest" description="Disordered" evidence="1">
    <location>
        <begin position="1"/>
        <end position="82"/>
    </location>
</feature>
<proteinExistence type="predicted"/>
<feature type="compositionally biased region" description="Pro residues" evidence="1">
    <location>
        <begin position="120"/>
        <end position="129"/>
    </location>
</feature>
<evidence type="ECO:0000313" key="3">
    <source>
        <dbReference type="EMBL" id="PTB40035.1"/>
    </source>
</evidence>
<feature type="domain" description="CUE" evidence="2">
    <location>
        <begin position="67"/>
        <end position="110"/>
    </location>
</feature>
<feature type="compositionally biased region" description="Pro residues" evidence="1">
    <location>
        <begin position="55"/>
        <end position="64"/>
    </location>
</feature>
<dbReference type="Proteomes" id="UP000240493">
    <property type="component" value="Unassembled WGS sequence"/>
</dbReference>
<dbReference type="GO" id="GO:0005737">
    <property type="term" value="C:cytoplasm"/>
    <property type="evidence" value="ECO:0007669"/>
    <property type="project" value="TreeGrafter"/>
</dbReference>
<dbReference type="InterPro" id="IPR041807">
    <property type="entry name" value="Cue5/Don1_CUE"/>
</dbReference>
<dbReference type="Pfam" id="PF02845">
    <property type="entry name" value="CUE"/>
    <property type="match status" value="1"/>
</dbReference>
<dbReference type="SMART" id="SM00546">
    <property type="entry name" value="CUE"/>
    <property type="match status" value="1"/>
</dbReference>
<dbReference type="STRING" id="1042311.A0A2T3Z5G8"/>
<feature type="region of interest" description="Disordered" evidence="1">
    <location>
        <begin position="219"/>
        <end position="400"/>
    </location>
</feature>
<name>A0A2T3Z5G8_TRIA4</name>
<dbReference type="InterPro" id="IPR003892">
    <property type="entry name" value="CUE"/>
</dbReference>
<protein>
    <recommendedName>
        <fullName evidence="2">CUE domain-containing protein</fullName>
    </recommendedName>
</protein>
<gene>
    <name evidence="3" type="ORF">M441DRAFT_169958</name>
</gene>
<feature type="compositionally biased region" description="Basic and acidic residues" evidence="1">
    <location>
        <begin position="359"/>
        <end position="378"/>
    </location>
</feature>
<keyword evidence="4" id="KW-1185">Reference proteome</keyword>